<evidence type="ECO:0000256" key="1">
    <source>
        <dbReference type="SAM" id="Phobius"/>
    </source>
</evidence>
<dbReference type="Proteomes" id="UP000243975">
    <property type="component" value="Unassembled WGS sequence"/>
</dbReference>
<dbReference type="AlphaFoldDB" id="A0A103YGM6"/>
<sequence length="69" mass="7574">MISADGLDDDDDADVVLILLSSSSIRRVVGCDLQGKLMDLVWHWMLNLEAAAIFNGIFVMVSGNFSQML</sequence>
<feature type="transmembrane region" description="Helical" evidence="1">
    <location>
        <begin position="42"/>
        <end position="61"/>
    </location>
</feature>
<protein>
    <submittedName>
        <fullName evidence="2">Uncharacterized protein</fullName>
    </submittedName>
</protein>
<reference evidence="2 3" key="1">
    <citation type="journal article" date="2016" name="Sci. Rep.">
        <title>The genome sequence of the outbreeding globe artichoke constructed de novo incorporating a phase-aware low-pass sequencing strategy of F1 progeny.</title>
        <authorList>
            <person name="Scaglione D."/>
            <person name="Reyes-Chin-Wo S."/>
            <person name="Acquadro A."/>
            <person name="Froenicke L."/>
            <person name="Portis E."/>
            <person name="Beitel C."/>
            <person name="Tirone M."/>
            <person name="Mauro R."/>
            <person name="Lo Monaco A."/>
            <person name="Mauromicale G."/>
            <person name="Faccioli P."/>
            <person name="Cattivelli L."/>
            <person name="Rieseberg L."/>
            <person name="Michelmore R."/>
            <person name="Lanteri S."/>
        </authorList>
    </citation>
    <scope>NUCLEOTIDE SEQUENCE [LARGE SCALE GENOMIC DNA]</scope>
    <source>
        <strain evidence="2">2C</strain>
    </source>
</reference>
<organism evidence="2 3">
    <name type="scientific">Cynara cardunculus var. scolymus</name>
    <name type="common">Globe artichoke</name>
    <name type="synonym">Cynara scolymus</name>
    <dbReference type="NCBI Taxonomy" id="59895"/>
    <lineage>
        <taxon>Eukaryota</taxon>
        <taxon>Viridiplantae</taxon>
        <taxon>Streptophyta</taxon>
        <taxon>Embryophyta</taxon>
        <taxon>Tracheophyta</taxon>
        <taxon>Spermatophyta</taxon>
        <taxon>Magnoliopsida</taxon>
        <taxon>eudicotyledons</taxon>
        <taxon>Gunneridae</taxon>
        <taxon>Pentapetalae</taxon>
        <taxon>asterids</taxon>
        <taxon>campanulids</taxon>
        <taxon>Asterales</taxon>
        <taxon>Asteraceae</taxon>
        <taxon>Carduoideae</taxon>
        <taxon>Cardueae</taxon>
        <taxon>Carduinae</taxon>
        <taxon>Cynara</taxon>
    </lineage>
</organism>
<dbReference type="Gramene" id="KVI08749">
    <property type="protein sequence ID" value="KVI08749"/>
    <property type="gene ID" value="Ccrd_012885"/>
</dbReference>
<evidence type="ECO:0000313" key="3">
    <source>
        <dbReference type="Proteomes" id="UP000243975"/>
    </source>
</evidence>
<dbReference type="EMBL" id="LEKV01001091">
    <property type="protein sequence ID" value="KVI08749.1"/>
    <property type="molecule type" value="Genomic_DNA"/>
</dbReference>
<gene>
    <name evidence="2" type="ORF">Ccrd_012885</name>
</gene>
<comment type="caution">
    <text evidence="2">The sequence shown here is derived from an EMBL/GenBank/DDBJ whole genome shotgun (WGS) entry which is preliminary data.</text>
</comment>
<keyword evidence="3" id="KW-1185">Reference proteome</keyword>
<accession>A0A103YGM6</accession>
<keyword evidence="1" id="KW-1133">Transmembrane helix</keyword>
<keyword evidence="1" id="KW-0812">Transmembrane</keyword>
<proteinExistence type="predicted"/>
<name>A0A103YGM6_CYNCS</name>
<keyword evidence="1" id="KW-0472">Membrane</keyword>
<evidence type="ECO:0000313" key="2">
    <source>
        <dbReference type="EMBL" id="KVI08749.1"/>
    </source>
</evidence>